<evidence type="ECO:0000313" key="7">
    <source>
        <dbReference type="EMBL" id="KRN46036.1"/>
    </source>
</evidence>
<evidence type="ECO:0000256" key="6">
    <source>
        <dbReference type="ARBA" id="ARBA00023211"/>
    </source>
</evidence>
<evidence type="ECO:0000256" key="5">
    <source>
        <dbReference type="ARBA" id="ARBA00022840"/>
    </source>
</evidence>
<dbReference type="GO" id="GO:0046872">
    <property type="term" value="F:metal ion binding"/>
    <property type="evidence" value="ECO:0007669"/>
    <property type="project" value="InterPro"/>
</dbReference>
<organism evidence="7 8">
    <name type="scientific">Weissella viridescens</name>
    <name type="common">Lactobacillus viridescens</name>
    <dbReference type="NCBI Taxonomy" id="1629"/>
    <lineage>
        <taxon>Bacteria</taxon>
        <taxon>Bacillati</taxon>
        <taxon>Bacillota</taxon>
        <taxon>Bacilli</taxon>
        <taxon>Lactobacillales</taxon>
        <taxon>Lactobacillaceae</taxon>
        <taxon>Weissella</taxon>
    </lineage>
</organism>
<dbReference type="AlphaFoldDB" id="A0A0R2H8U0"/>
<dbReference type="OrthoDB" id="9804625at2"/>
<dbReference type="EMBL" id="JQBM01000003">
    <property type="protein sequence ID" value="KRN46036.1"/>
    <property type="molecule type" value="Genomic_DNA"/>
</dbReference>
<dbReference type="GO" id="GO:0006164">
    <property type="term" value="P:purine nucleotide biosynthetic process"/>
    <property type="evidence" value="ECO:0007669"/>
    <property type="project" value="UniProtKB-KW"/>
</dbReference>
<accession>A0A0R2H8U0</accession>
<dbReference type="GO" id="GO:0005524">
    <property type="term" value="F:ATP binding"/>
    <property type="evidence" value="ECO:0007669"/>
    <property type="project" value="UniProtKB-UniRule"/>
</dbReference>
<dbReference type="Proteomes" id="UP000051992">
    <property type="component" value="Unassembled WGS sequence"/>
</dbReference>
<keyword evidence="5" id="KW-0067">ATP-binding</keyword>
<reference evidence="7 8" key="1">
    <citation type="journal article" date="2015" name="Genome Announc.">
        <title>Expanding the biotechnology potential of lactobacilli through comparative genomics of 213 strains and associated genera.</title>
        <authorList>
            <person name="Sun Z."/>
            <person name="Harris H.M."/>
            <person name="McCann A."/>
            <person name="Guo C."/>
            <person name="Argimon S."/>
            <person name="Zhang W."/>
            <person name="Yang X."/>
            <person name="Jeffery I.B."/>
            <person name="Cooney J.C."/>
            <person name="Kagawa T.F."/>
            <person name="Liu W."/>
            <person name="Song Y."/>
            <person name="Salvetti E."/>
            <person name="Wrobel A."/>
            <person name="Rasinkangas P."/>
            <person name="Parkhill J."/>
            <person name="Rea M.C."/>
            <person name="O'Sullivan O."/>
            <person name="Ritari J."/>
            <person name="Douillard F.P."/>
            <person name="Paul Ross R."/>
            <person name="Yang R."/>
            <person name="Briner A.E."/>
            <person name="Felis G.E."/>
            <person name="de Vos W.M."/>
            <person name="Barrangou R."/>
            <person name="Klaenhammer T.R."/>
            <person name="Caufield P.W."/>
            <person name="Cui Y."/>
            <person name="Zhang H."/>
            <person name="O'Toole P.W."/>
        </authorList>
    </citation>
    <scope>NUCLEOTIDE SEQUENCE [LARGE SCALE GENOMIC DNA]</scope>
    <source>
        <strain evidence="7 8">DSM 20410</strain>
    </source>
</reference>
<name>A0A0R2H8U0_WEIVI</name>
<gene>
    <name evidence="7" type="ORF">IV50_GL001008</name>
</gene>
<dbReference type="PROSITE" id="PS50975">
    <property type="entry name" value="ATP_GRASP"/>
    <property type="match status" value="1"/>
</dbReference>
<dbReference type="Pfam" id="PF02222">
    <property type="entry name" value="ATP-grasp"/>
    <property type="match status" value="1"/>
</dbReference>
<proteinExistence type="predicted"/>
<keyword evidence="8" id="KW-1185">Reference proteome</keyword>
<dbReference type="PANTHER" id="PTHR11609:SF5">
    <property type="entry name" value="PHOSPHORIBOSYLAMINOIMIDAZOLE CARBOXYLASE"/>
    <property type="match status" value="1"/>
</dbReference>
<dbReference type="InterPro" id="IPR013815">
    <property type="entry name" value="ATP_grasp_subdomain_1"/>
</dbReference>
<dbReference type="GO" id="GO:0005829">
    <property type="term" value="C:cytosol"/>
    <property type="evidence" value="ECO:0007669"/>
    <property type="project" value="TreeGrafter"/>
</dbReference>
<keyword evidence="4" id="KW-0658">Purine biosynthesis</keyword>
<dbReference type="InterPro" id="IPR016185">
    <property type="entry name" value="PreATP-grasp_dom_sf"/>
</dbReference>
<dbReference type="PANTHER" id="PTHR11609">
    <property type="entry name" value="PURINE BIOSYNTHESIS PROTEIN 6/7, PUR6/7"/>
    <property type="match status" value="1"/>
</dbReference>
<dbReference type="PATRIC" id="fig|1629.5.peg.1015"/>
<evidence type="ECO:0000256" key="3">
    <source>
        <dbReference type="ARBA" id="ARBA00022741"/>
    </source>
</evidence>
<dbReference type="Gene3D" id="3.30.470.20">
    <property type="entry name" value="ATP-grasp fold, B domain"/>
    <property type="match status" value="1"/>
</dbReference>
<dbReference type="SUPFAM" id="SSF56059">
    <property type="entry name" value="Glutathione synthetase ATP-binding domain-like"/>
    <property type="match status" value="1"/>
</dbReference>
<evidence type="ECO:0000256" key="4">
    <source>
        <dbReference type="ARBA" id="ARBA00022755"/>
    </source>
</evidence>
<evidence type="ECO:0000313" key="8">
    <source>
        <dbReference type="Proteomes" id="UP000051992"/>
    </source>
</evidence>
<protein>
    <submittedName>
        <fullName evidence="7">Phosphoribosylaminoimidazole carboxylase, ATPase subunit</fullName>
    </submittedName>
</protein>
<comment type="caution">
    <text evidence="7">The sequence shown here is derived from an EMBL/GenBank/DDBJ whole genome shotgun (WGS) entry which is preliminary data.</text>
</comment>
<dbReference type="Gene3D" id="3.40.50.20">
    <property type="match status" value="1"/>
</dbReference>
<keyword evidence="3" id="KW-0547">Nucleotide-binding</keyword>
<comment type="cofactor">
    <cofactor evidence="1">
        <name>Mn(2+)</name>
        <dbReference type="ChEBI" id="CHEBI:29035"/>
    </cofactor>
</comment>
<comment type="cofactor">
    <cofactor evidence="2">
        <name>Mg(2+)</name>
        <dbReference type="ChEBI" id="CHEBI:18420"/>
    </cofactor>
</comment>
<dbReference type="Gene3D" id="3.30.1490.20">
    <property type="entry name" value="ATP-grasp fold, A domain"/>
    <property type="match status" value="1"/>
</dbReference>
<evidence type="ECO:0000256" key="1">
    <source>
        <dbReference type="ARBA" id="ARBA00001936"/>
    </source>
</evidence>
<evidence type="ECO:0000256" key="2">
    <source>
        <dbReference type="ARBA" id="ARBA00001946"/>
    </source>
</evidence>
<dbReference type="RefSeq" id="WP_057745975.1">
    <property type="nucleotide sequence ID" value="NZ_BJLU01000005.1"/>
</dbReference>
<dbReference type="SUPFAM" id="SSF52440">
    <property type="entry name" value="PreATP-grasp domain"/>
    <property type="match status" value="1"/>
</dbReference>
<dbReference type="InterPro" id="IPR011761">
    <property type="entry name" value="ATP-grasp"/>
</dbReference>
<sequence>MSGEVLPGSTIGILGDDVMSAYLAQTARRQGFKIAGYSDYPDAPILKEADYRLVGREELVNFIALSDIVTYASSWVPSDVTAQLEQTGIELPQGFDLIGFTDDHALSKAFAEEQSFNVLPYEIGTSLDDVAVAARNLGYPVIVKPIYRHSQGNQAVVLKGAYDLGKVAPLIDGSPVIIESWLAEVQEYSMTLVRDQSGVTAAYPLRQTHRMDNGLTAAWTVGQTANGVRQEMLDIANKIGNVLGYVGAYAVHFFYADNGTLYLRDVTAGIERDDAMYTDNVTCSVEEQHLRVITGQKLMPIVAMQEAVYMPLTPENQEKLALHWEIQDNWRINVYPPTRYSSQSGHVVVSGADSAKILNQMQVANVWDFSKITTD</sequence>
<dbReference type="InterPro" id="IPR003135">
    <property type="entry name" value="ATP-grasp_carboxylate-amine"/>
</dbReference>
<keyword evidence="6" id="KW-0464">Manganese</keyword>